<organism evidence="2 3">
    <name type="scientific">Opisthorchis viverrini</name>
    <name type="common">Southeast Asian liver fluke</name>
    <dbReference type="NCBI Taxonomy" id="6198"/>
    <lineage>
        <taxon>Eukaryota</taxon>
        <taxon>Metazoa</taxon>
        <taxon>Spiralia</taxon>
        <taxon>Lophotrochozoa</taxon>
        <taxon>Platyhelminthes</taxon>
        <taxon>Trematoda</taxon>
        <taxon>Digenea</taxon>
        <taxon>Opisthorchiida</taxon>
        <taxon>Opisthorchiata</taxon>
        <taxon>Opisthorchiidae</taxon>
        <taxon>Opisthorchis</taxon>
    </lineage>
</organism>
<keyword evidence="3" id="KW-1185">Reference proteome</keyword>
<gene>
    <name evidence="2" type="ORF">T265_04754</name>
</gene>
<evidence type="ECO:0000313" key="3">
    <source>
        <dbReference type="Proteomes" id="UP000054324"/>
    </source>
</evidence>
<accession>A0A074ZYP1</accession>
<dbReference type="RefSeq" id="XP_009167831.1">
    <property type="nucleotide sequence ID" value="XM_009169567.1"/>
</dbReference>
<feature type="region of interest" description="Disordered" evidence="1">
    <location>
        <begin position="17"/>
        <end position="41"/>
    </location>
</feature>
<dbReference type="GeneID" id="20318936"/>
<dbReference type="AlphaFoldDB" id="A0A074ZYP1"/>
<sequence>MWQFNANRLTKQSCGEHHATLNFPNGGAEETGTSSGSTDQHNAKAVRYIDLGLYNRCNEQSGEMTGKYLESDYEANRYSGGRFELNHVNVTNVTQLQTDPLTTNIETHRENGILAAQK</sequence>
<evidence type="ECO:0000256" key="1">
    <source>
        <dbReference type="SAM" id="MobiDB-lite"/>
    </source>
</evidence>
<name>A0A074ZYP1_OPIVI</name>
<dbReference type="CTD" id="20318936"/>
<reference evidence="2 3" key="1">
    <citation type="submission" date="2013-11" db="EMBL/GenBank/DDBJ databases">
        <title>Opisthorchis viverrini - life in the bile duct.</title>
        <authorList>
            <person name="Young N.D."/>
            <person name="Nagarajan N."/>
            <person name="Lin S.J."/>
            <person name="Korhonen P.K."/>
            <person name="Jex A.R."/>
            <person name="Hall R.S."/>
            <person name="Safavi-Hemami H."/>
            <person name="Kaewkong W."/>
            <person name="Bertrand D."/>
            <person name="Gao S."/>
            <person name="Seet Q."/>
            <person name="Wongkham S."/>
            <person name="Teh B.T."/>
            <person name="Wongkham C."/>
            <person name="Intapan P.M."/>
            <person name="Maleewong W."/>
            <person name="Yang X."/>
            <person name="Hu M."/>
            <person name="Wang Z."/>
            <person name="Hofmann A."/>
            <person name="Sternberg P.W."/>
            <person name="Tan P."/>
            <person name="Wang J."/>
            <person name="Gasser R.B."/>
        </authorList>
    </citation>
    <scope>NUCLEOTIDE SEQUENCE [LARGE SCALE GENOMIC DNA]</scope>
</reference>
<dbReference type="Proteomes" id="UP000054324">
    <property type="component" value="Unassembled WGS sequence"/>
</dbReference>
<dbReference type="KEGG" id="ovi:T265_04754"/>
<feature type="compositionally biased region" description="Low complexity" evidence="1">
    <location>
        <begin position="26"/>
        <end position="38"/>
    </location>
</feature>
<evidence type="ECO:0000313" key="2">
    <source>
        <dbReference type="EMBL" id="KER28450.1"/>
    </source>
</evidence>
<protein>
    <submittedName>
        <fullName evidence="2">Uncharacterized protein</fullName>
    </submittedName>
</protein>
<proteinExistence type="predicted"/>
<dbReference type="EMBL" id="KL596699">
    <property type="protein sequence ID" value="KER28450.1"/>
    <property type="molecule type" value="Genomic_DNA"/>
</dbReference>